<reference evidence="3" key="1">
    <citation type="journal article" date="2019" name="Gigascience">
        <title>De novo genome assembly of the endangered Acer yangbiense, a plant species with extremely small populations endemic to Yunnan Province, China.</title>
        <authorList>
            <person name="Yang J."/>
            <person name="Wariss H.M."/>
            <person name="Tao L."/>
            <person name="Zhang R."/>
            <person name="Yun Q."/>
            <person name="Hollingsworth P."/>
            <person name="Dao Z."/>
            <person name="Luo G."/>
            <person name="Guo H."/>
            <person name="Ma Y."/>
            <person name="Sun W."/>
        </authorList>
    </citation>
    <scope>NUCLEOTIDE SEQUENCE [LARGE SCALE GENOMIC DNA]</scope>
    <source>
        <strain evidence="3">cv. br00</strain>
    </source>
</reference>
<dbReference type="InterPro" id="IPR025322">
    <property type="entry name" value="PADRE_dom"/>
</dbReference>
<feature type="region of interest" description="Disordered" evidence="1">
    <location>
        <begin position="109"/>
        <end position="144"/>
    </location>
</feature>
<sequence>MGNYISCTLSTPLIKNSKAARVVFPNGDVRQFREPVKAAELMLECPNFFLTNSQALHIGRRFSALGADEELEFGNVYLMFPMKRVSSTVSAADMAVFFMAANSAAKRISGGNNKTRVLPESGGDQNARENPKGSEGGAPRLSLEEVEGFPVPEYKYRLSSCRSRKPMLETIHEEPVRFKMNST</sequence>
<proteinExistence type="predicted"/>
<dbReference type="Pfam" id="PF14009">
    <property type="entry name" value="PADRE"/>
    <property type="match status" value="1"/>
</dbReference>
<accession>A0A5N5LQD4</accession>
<dbReference type="PANTHER" id="PTHR33052">
    <property type="entry name" value="DUF4228 DOMAIN PROTEIN-RELATED"/>
    <property type="match status" value="1"/>
</dbReference>
<name>A0A5N5LQD4_9ROSI</name>
<dbReference type="EMBL" id="VDCV01000008">
    <property type="protein sequence ID" value="KAB5544808.1"/>
    <property type="molecule type" value="Genomic_DNA"/>
</dbReference>
<comment type="caution">
    <text evidence="2">The sequence shown here is derived from an EMBL/GenBank/DDBJ whole genome shotgun (WGS) entry which is preliminary data.</text>
</comment>
<evidence type="ECO:0000313" key="3">
    <source>
        <dbReference type="Proteomes" id="UP000326939"/>
    </source>
</evidence>
<evidence type="ECO:0000256" key="1">
    <source>
        <dbReference type="SAM" id="MobiDB-lite"/>
    </source>
</evidence>
<evidence type="ECO:0000313" key="2">
    <source>
        <dbReference type="EMBL" id="KAB5544808.1"/>
    </source>
</evidence>
<organism evidence="2 3">
    <name type="scientific">Salix brachista</name>
    <dbReference type="NCBI Taxonomy" id="2182728"/>
    <lineage>
        <taxon>Eukaryota</taxon>
        <taxon>Viridiplantae</taxon>
        <taxon>Streptophyta</taxon>
        <taxon>Embryophyta</taxon>
        <taxon>Tracheophyta</taxon>
        <taxon>Spermatophyta</taxon>
        <taxon>Magnoliopsida</taxon>
        <taxon>eudicotyledons</taxon>
        <taxon>Gunneridae</taxon>
        <taxon>Pentapetalae</taxon>
        <taxon>rosids</taxon>
        <taxon>fabids</taxon>
        <taxon>Malpighiales</taxon>
        <taxon>Salicaceae</taxon>
        <taxon>Saliceae</taxon>
        <taxon>Salix</taxon>
    </lineage>
</organism>
<gene>
    <name evidence="2" type="ORF">DKX38_012920</name>
</gene>
<protein>
    <recommendedName>
        <fullName evidence="4">DUF4228 domain-containing protein</fullName>
    </recommendedName>
</protein>
<keyword evidence="3" id="KW-1185">Reference proteome</keyword>
<evidence type="ECO:0008006" key="4">
    <source>
        <dbReference type="Google" id="ProtNLM"/>
    </source>
</evidence>
<dbReference type="Proteomes" id="UP000326939">
    <property type="component" value="Chromosome 8"/>
</dbReference>
<dbReference type="AlphaFoldDB" id="A0A5N5LQD4"/>